<dbReference type="InterPro" id="IPR053144">
    <property type="entry name" value="Acetyltransferase_Butenolide"/>
</dbReference>
<evidence type="ECO:0000313" key="3">
    <source>
        <dbReference type="Proteomes" id="UP000248021"/>
    </source>
</evidence>
<dbReference type="PROSITE" id="PS51186">
    <property type="entry name" value="GNAT"/>
    <property type="match status" value="1"/>
</dbReference>
<evidence type="ECO:0000313" key="2">
    <source>
        <dbReference type="EMBL" id="PXW55146.1"/>
    </source>
</evidence>
<proteinExistence type="predicted"/>
<dbReference type="InterPro" id="IPR000182">
    <property type="entry name" value="GNAT_dom"/>
</dbReference>
<name>A0A2V3TZT7_9HYPH</name>
<feature type="domain" description="N-acetyltransferase" evidence="1">
    <location>
        <begin position="16"/>
        <end position="150"/>
    </location>
</feature>
<keyword evidence="2" id="KW-0808">Transferase</keyword>
<evidence type="ECO:0000259" key="1">
    <source>
        <dbReference type="PROSITE" id="PS51186"/>
    </source>
</evidence>
<organism evidence="2 3">
    <name type="scientific">Chelatococcus asaccharovorans</name>
    <dbReference type="NCBI Taxonomy" id="28210"/>
    <lineage>
        <taxon>Bacteria</taxon>
        <taxon>Pseudomonadati</taxon>
        <taxon>Pseudomonadota</taxon>
        <taxon>Alphaproteobacteria</taxon>
        <taxon>Hyphomicrobiales</taxon>
        <taxon>Chelatococcaceae</taxon>
        <taxon>Chelatococcus</taxon>
    </lineage>
</organism>
<dbReference type="Gene3D" id="3.40.630.30">
    <property type="match status" value="1"/>
</dbReference>
<dbReference type="EMBL" id="QJJK01000010">
    <property type="protein sequence ID" value="PXW55146.1"/>
    <property type="molecule type" value="Genomic_DNA"/>
</dbReference>
<comment type="caution">
    <text evidence="2">The sequence shown here is derived from an EMBL/GenBank/DDBJ whole genome shotgun (WGS) entry which is preliminary data.</text>
</comment>
<dbReference type="AlphaFoldDB" id="A0A2V3TZT7"/>
<dbReference type="OrthoDB" id="9797417at2"/>
<dbReference type="Pfam" id="PF13508">
    <property type="entry name" value="Acetyltransf_7"/>
    <property type="match status" value="1"/>
</dbReference>
<accession>A0A2V3TZT7</accession>
<dbReference type="Proteomes" id="UP000248021">
    <property type="component" value="Unassembled WGS sequence"/>
</dbReference>
<reference evidence="2 3" key="1">
    <citation type="submission" date="2018-05" db="EMBL/GenBank/DDBJ databases">
        <title>Genomic Encyclopedia of Type Strains, Phase IV (KMG-IV): sequencing the most valuable type-strain genomes for metagenomic binning, comparative biology and taxonomic classification.</title>
        <authorList>
            <person name="Goeker M."/>
        </authorList>
    </citation>
    <scope>NUCLEOTIDE SEQUENCE [LARGE SCALE GENOMIC DNA]</scope>
    <source>
        <strain evidence="2 3">DSM 6462</strain>
    </source>
</reference>
<keyword evidence="3" id="KW-1185">Reference proteome</keyword>
<dbReference type="PANTHER" id="PTHR43233">
    <property type="entry name" value="FAMILY N-ACETYLTRANSFERASE, PUTATIVE (AFU_ORTHOLOGUE AFUA_6G03350)-RELATED"/>
    <property type="match status" value="1"/>
</dbReference>
<protein>
    <submittedName>
        <fullName evidence="2">Acetyltransferase (GNAT) family protein</fullName>
    </submittedName>
</protein>
<dbReference type="PANTHER" id="PTHR43233:SF1">
    <property type="entry name" value="FAMILY N-ACETYLTRANSFERASE, PUTATIVE (AFU_ORTHOLOGUE AFUA_6G03350)-RELATED"/>
    <property type="match status" value="1"/>
</dbReference>
<dbReference type="RefSeq" id="WP_110376745.1">
    <property type="nucleotide sequence ID" value="NZ_JAHBRY010000003.1"/>
</dbReference>
<dbReference type="SUPFAM" id="SSF55729">
    <property type="entry name" value="Acyl-CoA N-acyltransferases (Nat)"/>
    <property type="match status" value="1"/>
</dbReference>
<dbReference type="GO" id="GO:0016747">
    <property type="term" value="F:acyltransferase activity, transferring groups other than amino-acyl groups"/>
    <property type="evidence" value="ECO:0007669"/>
    <property type="project" value="InterPro"/>
</dbReference>
<gene>
    <name evidence="2" type="ORF">C7450_11085</name>
</gene>
<dbReference type="CDD" id="cd04301">
    <property type="entry name" value="NAT_SF"/>
    <property type="match status" value="1"/>
</dbReference>
<dbReference type="InterPro" id="IPR016181">
    <property type="entry name" value="Acyl_CoA_acyltransferase"/>
</dbReference>
<sequence length="164" mass="18507">MLPNETRPVEWHRGPYTLSTDRGRLDLDRVHRFLAEESYWARGVPRDCVARSIEGAMSLGLYCAGEQVGFARLVTDCTRLAYLMDVFIDGAHRGQGLGSWLAQAIQTHPDLAGVTRWMLTTVDAHAVYERAGWRPLAHPERMMEVVKPMPRASEAADTTIENRE</sequence>